<feature type="compositionally biased region" description="Polar residues" evidence="1">
    <location>
        <begin position="242"/>
        <end position="256"/>
    </location>
</feature>
<dbReference type="EMBL" id="JACHEZ010000001">
    <property type="protein sequence ID" value="MBB6028899.1"/>
    <property type="molecule type" value="Genomic_DNA"/>
</dbReference>
<reference evidence="2 3" key="1">
    <citation type="submission" date="2020-08" db="EMBL/GenBank/DDBJ databases">
        <title>Genomic Encyclopedia of Type Strains, Phase IV (KMG-IV): sequencing the most valuable type-strain genomes for metagenomic binning, comparative biology and taxonomic classification.</title>
        <authorList>
            <person name="Goeker M."/>
        </authorList>
    </citation>
    <scope>NUCLEOTIDE SEQUENCE [LARGE SCALE GENOMIC DNA]</scope>
    <source>
        <strain evidence="2 3">DSM 15757</strain>
    </source>
</reference>
<evidence type="ECO:0000313" key="3">
    <source>
        <dbReference type="Proteomes" id="UP000587579"/>
    </source>
</evidence>
<name>A0ABR6NYU9_9DEIN</name>
<feature type="compositionally biased region" description="Polar residues" evidence="1">
    <location>
        <begin position="153"/>
        <end position="163"/>
    </location>
</feature>
<proteinExistence type="predicted"/>
<feature type="region of interest" description="Disordered" evidence="1">
    <location>
        <begin position="237"/>
        <end position="256"/>
    </location>
</feature>
<dbReference type="Proteomes" id="UP000587579">
    <property type="component" value="Unassembled WGS sequence"/>
</dbReference>
<feature type="region of interest" description="Disordered" evidence="1">
    <location>
        <begin position="141"/>
        <end position="163"/>
    </location>
</feature>
<organism evidence="2 3">
    <name type="scientific">Oceanithermus desulfurans</name>
    <dbReference type="NCBI Taxonomy" id="227924"/>
    <lineage>
        <taxon>Bacteria</taxon>
        <taxon>Thermotogati</taxon>
        <taxon>Deinococcota</taxon>
        <taxon>Deinococci</taxon>
        <taxon>Thermales</taxon>
        <taxon>Thermaceae</taxon>
        <taxon>Oceanithermus</taxon>
    </lineage>
</organism>
<protein>
    <submittedName>
        <fullName evidence="2">Uncharacterized protein</fullName>
    </submittedName>
</protein>
<accession>A0ABR6NYU9</accession>
<sequence length="256" mass="27783">MFGAEHRVGRGAAGGHNESTKSRGAQRRLLQGEGKGHVARAKDRLGTFVMPAFTRTSSRSNALHESNELCWATPFTVRHAREGGHLFTRTARCPHSTPVPGRATKAASYVGQRHSPFVTPAKAGSSEWLSKISSCTEHCRLPPSPPSRGQAAGVTSTGSRHQAPRQNTITMSVSLAMLTSSKQHTRVVDRNFCMQGERRLAGPFCMLGCSLQELRHAREGGHLLGGFDTHANTSGFERLSKEQTATPDVRAYNQSK</sequence>
<evidence type="ECO:0000313" key="2">
    <source>
        <dbReference type="EMBL" id="MBB6028899.1"/>
    </source>
</evidence>
<feature type="region of interest" description="Disordered" evidence="1">
    <location>
        <begin position="1"/>
        <end position="26"/>
    </location>
</feature>
<evidence type="ECO:0000256" key="1">
    <source>
        <dbReference type="SAM" id="MobiDB-lite"/>
    </source>
</evidence>
<gene>
    <name evidence="2" type="ORF">HNQ05_000249</name>
</gene>
<comment type="caution">
    <text evidence="2">The sequence shown here is derived from an EMBL/GenBank/DDBJ whole genome shotgun (WGS) entry which is preliminary data.</text>
</comment>
<keyword evidence="3" id="KW-1185">Reference proteome</keyword>